<protein>
    <submittedName>
        <fullName evidence="3">5'-nucleotidase</fullName>
        <ecNumber evidence="3">3.1.3.5</ecNumber>
    </submittedName>
</protein>
<evidence type="ECO:0000256" key="1">
    <source>
        <dbReference type="RuleBase" id="RU362119"/>
    </source>
</evidence>
<dbReference type="PRINTS" id="PR01607">
    <property type="entry name" value="APYRASEFAMLY"/>
</dbReference>
<dbReference type="RefSeq" id="WP_310372875.1">
    <property type="nucleotide sequence ID" value="NZ_JAVDYB010000001.1"/>
</dbReference>
<organism evidence="3 4">
    <name type="scientific">Catenuloplanes atrovinosus</name>
    <dbReference type="NCBI Taxonomy" id="137266"/>
    <lineage>
        <taxon>Bacteria</taxon>
        <taxon>Bacillati</taxon>
        <taxon>Actinomycetota</taxon>
        <taxon>Actinomycetes</taxon>
        <taxon>Micromonosporales</taxon>
        <taxon>Micromonosporaceae</taxon>
        <taxon>Catenuloplanes</taxon>
    </lineage>
</organism>
<dbReference type="AlphaFoldDB" id="A0AAE4CF82"/>
<dbReference type="PANTHER" id="PTHR11575:SF24">
    <property type="entry name" value="5'-NUCLEOTIDASE"/>
    <property type="match status" value="1"/>
</dbReference>
<dbReference type="GO" id="GO:0008768">
    <property type="term" value="F:UDP-sugar diphosphatase activity"/>
    <property type="evidence" value="ECO:0007669"/>
    <property type="project" value="TreeGrafter"/>
</dbReference>
<dbReference type="Proteomes" id="UP001183643">
    <property type="component" value="Unassembled WGS sequence"/>
</dbReference>
<gene>
    <name evidence="3" type="ORF">J2S41_006138</name>
</gene>
<dbReference type="InterPro" id="IPR008334">
    <property type="entry name" value="5'-Nucleotdase_C"/>
</dbReference>
<dbReference type="SUPFAM" id="SSF56300">
    <property type="entry name" value="Metallo-dependent phosphatases"/>
    <property type="match status" value="1"/>
</dbReference>
<dbReference type="GO" id="GO:0000166">
    <property type="term" value="F:nucleotide binding"/>
    <property type="evidence" value="ECO:0007669"/>
    <property type="project" value="UniProtKB-KW"/>
</dbReference>
<proteinExistence type="inferred from homology"/>
<keyword evidence="1 3" id="KW-0378">Hydrolase</keyword>
<name>A0AAE4CF82_9ACTN</name>
<keyword evidence="1" id="KW-0732">Signal</keyword>
<dbReference type="PANTHER" id="PTHR11575">
    <property type="entry name" value="5'-NUCLEOTIDASE-RELATED"/>
    <property type="match status" value="1"/>
</dbReference>
<keyword evidence="1" id="KW-0547">Nucleotide-binding</keyword>
<dbReference type="Pfam" id="PF02872">
    <property type="entry name" value="5_nucleotid_C"/>
    <property type="match status" value="1"/>
</dbReference>
<evidence type="ECO:0000313" key="4">
    <source>
        <dbReference type="Proteomes" id="UP001183643"/>
    </source>
</evidence>
<dbReference type="Gene3D" id="3.60.21.10">
    <property type="match status" value="1"/>
</dbReference>
<comment type="similarity">
    <text evidence="1">Belongs to the 5'-nucleotidase family.</text>
</comment>
<dbReference type="GO" id="GO:0009166">
    <property type="term" value="P:nucleotide catabolic process"/>
    <property type="evidence" value="ECO:0007669"/>
    <property type="project" value="InterPro"/>
</dbReference>
<dbReference type="InterPro" id="IPR006179">
    <property type="entry name" value="5_nucleotidase/apyrase"/>
</dbReference>
<dbReference type="GO" id="GO:0008253">
    <property type="term" value="F:5'-nucleotidase activity"/>
    <property type="evidence" value="ECO:0007669"/>
    <property type="project" value="UniProtKB-EC"/>
</dbReference>
<dbReference type="EC" id="3.1.3.5" evidence="3"/>
<accession>A0AAE4CF82</accession>
<comment type="caution">
    <text evidence="3">The sequence shown here is derived from an EMBL/GenBank/DDBJ whole genome shotgun (WGS) entry which is preliminary data.</text>
</comment>
<keyword evidence="4" id="KW-1185">Reference proteome</keyword>
<sequence>MDRSRKRLWPVLRTLATPAAALAVAIALVPSAGGSPAEPSVDTLTPVSVTYGHGGKTAKGNFLSYNDFHGAIDPPAGSGGLVTGVPAGGVEYLATWLKKLRAEAKAEGRGRSITVGAGDLIGASPLVSAAFHDEPTIELMDQVGLEISSVGNHEFDEGVTELLRLNRGGCHPVDGCQDGDGFAGARFTYLAANTVYKKSGLPILPPVEVRLVDGVPVGFVGMTLEGTPGIVNPAGIQDVNFLDEVQTANKWGGLLRAFGVKSLVLLLHEGGQQNSPPATPALSECANFSGPVVDIVKGLRPEFGLVVSGHTHRYYTCALPNSQGTQTVVTSAGSNGTLVTDIDYTLDKRTGRFAEITARNVIVENGVRNADGTWQTDPTGAPVRNPALADPAAKRIADKYRAAVAPIANRVLGSITATITRDAGANQESPLGDVIADAQLAYTQANGAQIALMNPGGIRASLPYDSQTGGEAPGQITYGEAFTVQPFNNLVVTQTFTGAQLKNVLEQQFAGFGGQTAQRVLQVSAGFTYSFDATAAAGSRVSNLALNGTPIDPAATYRVTTNDFLANGGDGFSNLTLGTDRTTAPGFDIDALVAYLGANSPVAPGPANRITRIA</sequence>
<dbReference type="InterPro" id="IPR036907">
    <property type="entry name" value="5'-Nucleotdase_C_sf"/>
</dbReference>
<dbReference type="GO" id="GO:0030288">
    <property type="term" value="C:outer membrane-bounded periplasmic space"/>
    <property type="evidence" value="ECO:0007669"/>
    <property type="project" value="TreeGrafter"/>
</dbReference>
<dbReference type="Gene3D" id="3.90.780.10">
    <property type="entry name" value="5'-Nucleotidase, C-terminal domain"/>
    <property type="match status" value="1"/>
</dbReference>
<evidence type="ECO:0000313" key="3">
    <source>
        <dbReference type="EMBL" id="MDR7279360.1"/>
    </source>
</evidence>
<reference evidence="3" key="1">
    <citation type="submission" date="2023-07" db="EMBL/GenBank/DDBJ databases">
        <title>Sequencing the genomes of 1000 actinobacteria strains.</title>
        <authorList>
            <person name="Klenk H.-P."/>
        </authorList>
    </citation>
    <scope>NUCLEOTIDE SEQUENCE</scope>
    <source>
        <strain evidence="3">DSM 44707</strain>
    </source>
</reference>
<dbReference type="InterPro" id="IPR029052">
    <property type="entry name" value="Metallo-depent_PP-like"/>
</dbReference>
<dbReference type="SUPFAM" id="SSF55816">
    <property type="entry name" value="5'-nucleotidase (syn. UDP-sugar hydrolase), C-terminal domain"/>
    <property type="match status" value="1"/>
</dbReference>
<feature type="chain" id="PRO_5041777738" evidence="1">
    <location>
        <begin position="38"/>
        <end position="614"/>
    </location>
</feature>
<feature type="signal peptide" evidence="1">
    <location>
        <begin position="1"/>
        <end position="37"/>
    </location>
</feature>
<evidence type="ECO:0000259" key="2">
    <source>
        <dbReference type="Pfam" id="PF02872"/>
    </source>
</evidence>
<feature type="domain" description="5'-Nucleotidase C-terminal" evidence="2">
    <location>
        <begin position="413"/>
        <end position="573"/>
    </location>
</feature>
<dbReference type="EMBL" id="JAVDYB010000001">
    <property type="protein sequence ID" value="MDR7279360.1"/>
    <property type="molecule type" value="Genomic_DNA"/>
</dbReference>